<sequence>MANLAVIIPAYKSDYLESALTSFSKQSNKNFVLYIGDDASPYDLTPIINKFKSKLEIVYQRFEENFGSKSLVKQWERCIEMSSENWIWLFSDDDVVKSDAVDNFFSIVNSNSEFYKLRTEVINVDGNLHDQFTNARGKNDVGSTIPSEDFIKRRLQSDGFRSFAVEYIFSRKLYNENKFVEFPLAWASDDATWFLYSLKNGGKITVIDSVVYWRYSGSNLSSESKQHDIVRQKILASLSYVIWVKDIASNLNLCISDNLLAKWLTLQLASIQYKLSFGDFTDMLYRKTKLSISTYKRLKLFIIIKLYHLKHKIYS</sequence>
<dbReference type="CDD" id="cd00761">
    <property type="entry name" value="Glyco_tranf_GTA_type"/>
    <property type="match status" value="1"/>
</dbReference>
<dbReference type="PANTHER" id="PTHR22916:SF3">
    <property type="entry name" value="UDP-GLCNAC:BETAGAL BETA-1,3-N-ACETYLGLUCOSAMINYLTRANSFERASE-LIKE PROTEIN 1"/>
    <property type="match status" value="1"/>
</dbReference>
<dbReference type="SUPFAM" id="SSF53448">
    <property type="entry name" value="Nucleotide-diphospho-sugar transferases"/>
    <property type="match status" value="1"/>
</dbReference>
<proteinExistence type="predicted"/>
<evidence type="ECO:0000313" key="2">
    <source>
        <dbReference type="EMBL" id="MFD2598077.1"/>
    </source>
</evidence>
<dbReference type="InterPro" id="IPR029044">
    <property type="entry name" value="Nucleotide-diphossugar_trans"/>
</dbReference>
<organism evidence="2 3">
    <name type="scientific">Sphingobacterium corticis</name>
    <dbReference type="NCBI Taxonomy" id="1812823"/>
    <lineage>
        <taxon>Bacteria</taxon>
        <taxon>Pseudomonadati</taxon>
        <taxon>Bacteroidota</taxon>
        <taxon>Sphingobacteriia</taxon>
        <taxon>Sphingobacteriales</taxon>
        <taxon>Sphingobacteriaceae</taxon>
        <taxon>Sphingobacterium</taxon>
    </lineage>
</organism>
<dbReference type="PANTHER" id="PTHR22916">
    <property type="entry name" value="GLYCOSYLTRANSFERASE"/>
    <property type="match status" value="1"/>
</dbReference>
<dbReference type="Proteomes" id="UP001597393">
    <property type="component" value="Unassembled WGS sequence"/>
</dbReference>
<protein>
    <submittedName>
        <fullName evidence="2">Glycosyltransferase family 2 protein</fullName>
    </submittedName>
</protein>
<dbReference type="Pfam" id="PF00535">
    <property type="entry name" value="Glycos_transf_2"/>
    <property type="match status" value="1"/>
</dbReference>
<dbReference type="RefSeq" id="WP_380867654.1">
    <property type="nucleotide sequence ID" value="NZ_JBHUMA010000004.1"/>
</dbReference>
<accession>A0ABW5NGJ0</accession>
<keyword evidence="3" id="KW-1185">Reference proteome</keyword>
<dbReference type="Gene3D" id="3.90.550.10">
    <property type="entry name" value="Spore Coat Polysaccharide Biosynthesis Protein SpsA, Chain A"/>
    <property type="match status" value="1"/>
</dbReference>
<gene>
    <name evidence="2" type="ORF">ACFSQ3_03850</name>
</gene>
<reference evidence="3" key="1">
    <citation type="journal article" date="2019" name="Int. J. Syst. Evol. Microbiol.">
        <title>The Global Catalogue of Microorganisms (GCM) 10K type strain sequencing project: providing services to taxonomists for standard genome sequencing and annotation.</title>
        <authorList>
            <consortium name="The Broad Institute Genomics Platform"/>
            <consortium name="The Broad Institute Genome Sequencing Center for Infectious Disease"/>
            <person name="Wu L."/>
            <person name="Ma J."/>
        </authorList>
    </citation>
    <scope>NUCLEOTIDE SEQUENCE [LARGE SCALE GENOMIC DNA]</scope>
    <source>
        <strain evidence="3">KCTC 42248</strain>
    </source>
</reference>
<name>A0ABW5NGJ0_9SPHI</name>
<evidence type="ECO:0000259" key="1">
    <source>
        <dbReference type="Pfam" id="PF00535"/>
    </source>
</evidence>
<evidence type="ECO:0000313" key="3">
    <source>
        <dbReference type="Proteomes" id="UP001597393"/>
    </source>
</evidence>
<feature type="domain" description="Glycosyltransferase 2-like" evidence="1">
    <location>
        <begin position="6"/>
        <end position="110"/>
    </location>
</feature>
<dbReference type="EMBL" id="JBHUMA010000004">
    <property type="protein sequence ID" value="MFD2598077.1"/>
    <property type="molecule type" value="Genomic_DNA"/>
</dbReference>
<comment type="caution">
    <text evidence="2">The sequence shown here is derived from an EMBL/GenBank/DDBJ whole genome shotgun (WGS) entry which is preliminary data.</text>
</comment>
<dbReference type="InterPro" id="IPR001173">
    <property type="entry name" value="Glyco_trans_2-like"/>
</dbReference>